<feature type="transmembrane region" description="Helical" evidence="17">
    <location>
        <begin position="169"/>
        <end position="190"/>
    </location>
</feature>
<reference evidence="19" key="1">
    <citation type="submission" date="2025-08" db="UniProtKB">
        <authorList>
            <consortium name="Ensembl"/>
        </authorList>
    </citation>
    <scope>IDENTIFICATION</scope>
</reference>
<evidence type="ECO:0000256" key="9">
    <source>
        <dbReference type="ARBA" id="ARBA00023157"/>
    </source>
</evidence>
<dbReference type="InterPro" id="IPR009126">
    <property type="entry name" value="Cholcskin_rcpt"/>
</dbReference>
<evidence type="ECO:0000256" key="15">
    <source>
        <dbReference type="ARBA" id="ARBA00031093"/>
    </source>
</evidence>
<dbReference type="GO" id="GO:0008188">
    <property type="term" value="F:neuropeptide receptor activity"/>
    <property type="evidence" value="ECO:0007669"/>
    <property type="project" value="TreeGrafter"/>
</dbReference>
<evidence type="ECO:0000256" key="3">
    <source>
        <dbReference type="ARBA" id="ARBA00022475"/>
    </source>
</evidence>
<comment type="subcellular location">
    <subcellularLocation>
        <location evidence="1">Cell membrane</location>
        <topology evidence="1">Multi-pass membrane protein</topology>
    </subcellularLocation>
</comment>
<evidence type="ECO:0000256" key="17">
    <source>
        <dbReference type="SAM" id="Phobius"/>
    </source>
</evidence>
<dbReference type="PRINTS" id="PR00527">
    <property type="entry name" value="GASTRINR"/>
</dbReference>
<keyword evidence="10 16" id="KW-0675">Receptor</keyword>
<feature type="transmembrane region" description="Helical" evidence="17">
    <location>
        <begin position="91"/>
        <end position="115"/>
    </location>
</feature>
<evidence type="ECO:0000256" key="2">
    <source>
        <dbReference type="ARBA" id="ARBA00019090"/>
    </source>
</evidence>
<dbReference type="PRINTS" id="PR00237">
    <property type="entry name" value="GPCRRHODOPSN"/>
</dbReference>
<evidence type="ECO:0000256" key="4">
    <source>
        <dbReference type="ARBA" id="ARBA00022692"/>
    </source>
</evidence>
<dbReference type="InterPro" id="IPR000276">
    <property type="entry name" value="GPCR_Rhodpsn"/>
</dbReference>
<dbReference type="InterPro" id="IPR017452">
    <property type="entry name" value="GPCR_Rhodpsn_7TM"/>
</dbReference>
<dbReference type="RefSeq" id="XP_065808117.1">
    <property type="nucleotide sequence ID" value="XM_065952045.1"/>
</dbReference>
<keyword evidence="9" id="KW-1015">Disulfide bond</keyword>
<accession>A0A3Q3EF35</accession>
<feature type="transmembrane region" description="Helical" evidence="17">
    <location>
        <begin position="56"/>
        <end position="79"/>
    </location>
</feature>
<evidence type="ECO:0000256" key="7">
    <source>
        <dbReference type="ARBA" id="ARBA00023136"/>
    </source>
</evidence>
<keyword evidence="6 16" id="KW-0297">G-protein coupled receptor</keyword>
<dbReference type="InParanoid" id="A0A3Q3EF35"/>
<sequence>MALPTPVNVSAAGGMVGCVEQGNLSVDVTDFNTSCNNGSVVSRPSARVKEMDSFRILLYSLIFLLSAFGNLLIIVVLMLNKRMRTVTNSFLLSLAVSDLMMAVFCMPFTLIPNILEDFIFGGAMCKTVTYLMGISVSISTFSLVAIAIERYSAICNPLKSRAWQTRSHAYRVIAATWVVSLLIMVPYPVFSALKTFPKANGTVGHMCRLDWPSQQAEQTWYMLLLFTLFFVPGVVMIIAYGLISRELYRGMQFEFGHNKETTGQKNGVAKPLTGSNDDDDGCYIQVSKKPSSAVELPTLSAAAAANQAKTERARSNTSEAKLQAKRRVIRMLMVIVALFFVCWMPLYTANTWKAFDLRSASKALSGAPISFIHLLSYTSACVNPIIYCFMNMRFRKALLSTFACCCRNRLCRRCWWCGRRREAGDDGTTAVSMATSMATSMSKFSYTTVSTTGTC</sequence>
<dbReference type="GO" id="GO:0005886">
    <property type="term" value="C:plasma membrane"/>
    <property type="evidence" value="ECO:0007669"/>
    <property type="project" value="UniProtKB-SubCell"/>
</dbReference>
<dbReference type="Ensembl" id="ENSLBET00000004935.1">
    <property type="protein sequence ID" value="ENSLBEP00000004681.1"/>
    <property type="gene ID" value="ENSLBEG00000003495.1"/>
</dbReference>
<evidence type="ECO:0000256" key="11">
    <source>
        <dbReference type="ARBA" id="ARBA00023180"/>
    </source>
</evidence>
<feature type="transmembrane region" description="Helical" evidence="17">
    <location>
        <begin position="220"/>
        <end position="243"/>
    </location>
</feature>
<dbReference type="Gene3D" id="1.20.1070.10">
    <property type="entry name" value="Rhodopsin 7-helix transmembrane proteins"/>
    <property type="match status" value="1"/>
</dbReference>
<dbReference type="AlphaFoldDB" id="A0A3Q3EF35"/>
<dbReference type="PROSITE" id="PS00237">
    <property type="entry name" value="G_PROTEIN_RECEP_F1_1"/>
    <property type="match status" value="1"/>
</dbReference>
<keyword evidence="7 17" id="KW-0472">Membrane</keyword>
<evidence type="ECO:0000256" key="10">
    <source>
        <dbReference type="ARBA" id="ARBA00023170"/>
    </source>
</evidence>
<name>A0A3Q3EF35_9LABR</name>
<keyword evidence="11" id="KW-0325">Glycoprotein</keyword>
<keyword evidence="8" id="KW-0564">Palmitate</keyword>
<feature type="transmembrane region" description="Helical" evidence="17">
    <location>
        <begin position="328"/>
        <end position="347"/>
    </location>
</feature>
<dbReference type="PANTHER" id="PTHR24238">
    <property type="entry name" value="G-PROTEIN COUPLED RECEPTOR"/>
    <property type="match status" value="1"/>
</dbReference>
<evidence type="ECO:0000256" key="5">
    <source>
        <dbReference type="ARBA" id="ARBA00022989"/>
    </source>
</evidence>
<evidence type="ECO:0000256" key="8">
    <source>
        <dbReference type="ARBA" id="ARBA00023139"/>
    </source>
</evidence>
<evidence type="ECO:0000256" key="16">
    <source>
        <dbReference type="RuleBase" id="RU000688"/>
    </source>
</evidence>
<dbReference type="PRINTS" id="PR01822">
    <property type="entry name" value="CCYSTOKININR"/>
</dbReference>
<keyword evidence="13" id="KW-0449">Lipoprotein</keyword>
<reference evidence="19" key="2">
    <citation type="submission" date="2025-09" db="UniProtKB">
        <authorList>
            <consortium name="Ensembl"/>
        </authorList>
    </citation>
    <scope>IDENTIFICATION</scope>
</reference>
<dbReference type="SUPFAM" id="SSF81321">
    <property type="entry name" value="Family A G protein-coupled receptor-like"/>
    <property type="match status" value="1"/>
</dbReference>
<dbReference type="GeneTree" id="ENSGT01150000286926"/>
<dbReference type="PROSITE" id="PS50262">
    <property type="entry name" value="G_PROTEIN_RECEP_F1_2"/>
    <property type="match status" value="1"/>
</dbReference>
<evidence type="ECO:0000256" key="13">
    <source>
        <dbReference type="ARBA" id="ARBA00023288"/>
    </source>
</evidence>
<dbReference type="GO" id="GO:0015054">
    <property type="term" value="F:gastrin receptor activity"/>
    <property type="evidence" value="ECO:0007669"/>
    <property type="project" value="InterPro"/>
</dbReference>
<dbReference type="STRING" id="56723.ENSLBEP00000004681"/>
<dbReference type="Proteomes" id="UP000261660">
    <property type="component" value="Unplaced"/>
</dbReference>
<feature type="domain" description="G-protein coupled receptors family 1 profile" evidence="18">
    <location>
        <begin position="69"/>
        <end position="387"/>
    </location>
</feature>
<evidence type="ECO:0000256" key="12">
    <source>
        <dbReference type="ARBA" id="ARBA00023224"/>
    </source>
</evidence>
<dbReference type="SMART" id="SM01381">
    <property type="entry name" value="7TM_GPCR_Srsx"/>
    <property type="match status" value="1"/>
</dbReference>
<dbReference type="InterPro" id="IPR000314">
    <property type="entry name" value="Gastrin_rcpt"/>
</dbReference>
<protein>
    <recommendedName>
        <fullName evidence="2">Gastrin/cholecystokinin type B receptor</fullName>
    </recommendedName>
    <alternativeName>
        <fullName evidence="15">Cholecystokinin-2 receptor</fullName>
    </alternativeName>
</protein>
<evidence type="ECO:0000256" key="14">
    <source>
        <dbReference type="ARBA" id="ARBA00025402"/>
    </source>
</evidence>
<keyword evidence="20" id="KW-1185">Reference proteome</keyword>
<keyword evidence="4 16" id="KW-0812">Transmembrane</keyword>
<keyword evidence="5 17" id="KW-1133">Transmembrane helix</keyword>
<organism evidence="19 20">
    <name type="scientific">Labrus bergylta</name>
    <name type="common">ballan wrasse</name>
    <dbReference type="NCBI Taxonomy" id="56723"/>
    <lineage>
        <taxon>Eukaryota</taxon>
        <taxon>Metazoa</taxon>
        <taxon>Chordata</taxon>
        <taxon>Craniata</taxon>
        <taxon>Vertebrata</taxon>
        <taxon>Euteleostomi</taxon>
        <taxon>Actinopterygii</taxon>
        <taxon>Neopterygii</taxon>
        <taxon>Teleostei</taxon>
        <taxon>Neoteleostei</taxon>
        <taxon>Acanthomorphata</taxon>
        <taxon>Eupercaria</taxon>
        <taxon>Labriformes</taxon>
        <taxon>Labridae</taxon>
        <taxon>Labrus</taxon>
    </lineage>
</organism>
<comment type="similarity">
    <text evidence="16">Belongs to the G-protein coupled receptor 1 family.</text>
</comment>
<dbReference type="CDD" id="cd15979">
    <property type="entry name" value="7tmA_CCK-BR"/>
    <property type="match status" value="1"/>
</dbReference>
<proteinExistence type="inferred from homology"/>
<feature type="transmembrane region" description="Helical" evidence="17">
    <location>
        <begin position="127"/>
        <end position="148"/>
    </location>
</feature>
<comment type="function">
    <text evidence="14">Receptor for gastrin and cholecystokinin. The CCK-B receptors occur throughout the central nervous system where they modulate anxiety, analgesia, arousal, and neuroleptic activity. This receptor mediates its action by association with G proteins that activate a phosphatidylinositol-calcium second messenger system.</text>
</comment>
<dbReference type="GeneID" id="109984135"/>
<keyword evidence="12 16" id="KW-0807">Transducer</keyword>
<keyword evidence="3" id="KW-1003">Cell membrane</keyword>
<evidence type="ECO:0000313" key="19">
    <source>
        <dbReference type="Ensembl" id="ENSLBEP00000004681.1"/>
    </source>
</evidence>
<evidence type="ECO:0000256" key="1">
    <source>
        <dbReference type="ARBA" id="ARBA00004651"/>
    </source>
</evidence>
<feature type="transmembrane region" description="Helical" evidence="17">
    <location>
        <begin position="367"/>
        <end position="390"/>
    </location>
</feature>
<evidence type="ECO:0000256" key="6">
    <source>
        <dbReference type="ARBA" id="ARBA00023040"/>
    </source>
</evidence>
<dbReference type="PANTHER" id="PTHR24238:SF79">
    <property type="entry name" value="GASTRIN_CHOLECYSTOKININ TYPE B RECEPTOR"/>
    <property type="match status" value="1"/>
</dbReference>
<evidence type="ECO:0000313" key="20">
    <source>
        <dbReference type="Proteomes" id="UP000261660"/>
    </source>
</evidence>
<dbReference type="FunCoup" id="A0A3Q3EF35">
    <property type="interactions" value="204"/>
</dbReference>
<dbReference type="Pfam" id="PF00001">
    <property type="entry name" value="7tm_1"/>
    <property type="match status" value="1"/>
</dbReference>
<evidence type="ECO:0000259" key="18">
    <source>
        <dbReference type="PROSITE" id="PS50262"/>
    </source>
</evidence>